<evidence type="ECO:0000313" key="1">
    <source>
        <dbReference type="EMBL" id="CAG5108910.1"/>
    </source>
</evidence>
<protein>
    <submittedName>
        <fullName evidence="1">Uncharacterized protein</fullName>
    </submittedName>
</protein>
<name>A0A8J2HQV0_COTCN</name>
<sequence length="155" mass="18511">MDDKLNTEKSDLQLGKGNFAKVVQIVNKIQQQLQNEKDYNHLREYLWLSMNSEKRMRDQNESNYHCWYQLSTSYLLVFKLLVIVVQTDLRYFFSLQVINGHKNDEAVRTECRILESYEVMKIDLETTLRLVDQNIDKVTRVIGMIRIDDSWKTKT</sequence>
<accession>A0A8J2HQV0</accession>
<dbReference type="Proteomes" id="UP000786811">
    <property type="component" value="Unassembled WGS sequence"/>
</dbReference>
<reference evidence="1" key="1">
    <citation type="submission" date="2021-04" db="EMBL/GenBank/DDBJ databases">
        <authorList>
            <person name="Chebbi M.A.C M."/>
        </authorList>
    </citation>
    <scope>NUCLEOTIDE SEQUENCE</scope>
</reference>
<comment type="caution">
    <text evidence="1">The sequence shown here is derived from an EMBL/GenBank/DDBJ whole genome shotgun (WGS) entry which is preliminary data.</text>
</comment>
<dbReference type="EMBL" id="CAJNRD030001124">
    <property type="protein sequence ID" value="CAG5108910.1"/>
    <property type="molecule type" value="Genomic_DNA"/>
</dbReference>
<gene>
    <name evidence="1" type="ORF">HICCMSTLAB_LOCUS13546</name>
</gene>
<proteinExistence type="predicted"/>
<evidence type="ECO:0000313" key="2">
    <source>
        <dbReference type="Proteomes" id="UP000786811"/>
    </source>
</evidence>
<organism evidence="1 2">
    <name type="scientific">Cotesia congregata</name>
    <name type="common">Parasitoid wasp</name>
    <name type="synonym">Apanteles congregatus</name>
    <dbReference type="NCBI Taxonomy" id="51543"/>
    <lineage>
        <taxon>Eukaryota</taxon>
        <taxon>Metazoa</taxon>
        <taxon>Ecdysozoa</taxon>
        <taxon>Arthropoda</taxon>
        <taxon>Hexapoda</taxon>
        <taxon>Insecta</taxon>
        <taxon>Pterygota</taxon>
        <taxon>Neoptera</taxon>
        <taxon>Endopterygota</taxon>
        <taxon>Hymenoptera</taxon>
        <taxon>Apocrita</taxon>
        <taxon>Ichneumonoidea</taxon>
        <taxon>Braconidae</taxon>
        <taxon>Microgastrinae</taxon>
        <taxon>Cotesia</taxon>
    </lineage>
</organism>
<dbReference type="AlphaFoldDB" id="A0A8J2HQV0"/>
<keyword evidence="2" id="KW-1185">Reference proteome</keyword>